<protein>
    <submittedName>
        <fullName evidence="1">Uncharacterized protein</fullName>
    </submittedName>
</protein>
<name>A0A1G2RG71_9BACT</name>
<sequence length="95" mass="10117">MVTEVKVTPEASTVLLAPMAPSKVTVALVGKVEVLSTVKLPLIVRVGLEAVVRVSLAPLVNEPIEAIPAAFVCELTSRVAKLLRVMVPLLVMFPF</sequence>
<evidence type="ECO:0000313" key="1">
    <source>
        <dbReference type="EMBL" id="OHA71835.1"/>
    </source>
</evidence>
<organism evidence="1 2">
    <name type="scientific">Candidatus Wildermuthbacteria bacterium RIFCSPLOWO2_01_FULL_47_18</name>
    <dbReference type="NCBI Taxonomy" id="1802460"/>
    <lineage>
        <taxon>Bacteria</taxon>
        <taxon>Candidatus Wildermuthiibacteriota</taxon>
    </lineage>
</organism>
<evidence type="ECO:0000313" key="2">
    <source>
        <dbReference type="Proteomes" id="UP000177287"/>
    </source>
</evidence>
<dbReference type="AlphaFoldDB" id="A0A1G2RG71"/>
<proteinExistence type="predicted"/>
<comment type="caution">
    <text evidence="1">The sequence shown here is derived from an EMBL/GenBank/DDBJ whole genome shotgun (WGS) entry which is preliminary data.</text>
</comment>
<dbReference type="EMBL" id="MHUF01000030">
    <property type="protein sequence ID" value="OHA71835.1"/>
    <property type="molecule type" value="Genomic_DNA"/>
</dbReference>
<gene>
    <name evidence="1" type="ORF">A3A27_00705</name>
</gene>
<reference evidence="1 2" key="1">
    <citation type="journal article" date="2016" name="Nat. Commun.">
        <title>Thousands of microbial genomes shed light on interconnected biogeochemical processes in an aquifer system.</title>
        <authorList>
            <person name="Anantharaman K."/>
            <person name="Brown C.T."/>
            <person name="Hug L.A."/>
            <person name="Sharon I."/>
            <person name="Castelle C.J."/>
            <person name="Probst A.J."/>
            <person name="Thomas B.C."/>
            <person name="Singh A."/>
            <person name="Wilkins M.J."/>
            <person name="Karaoz U."/>
            <person name="Brodie E.L."/>
            <person name="Williams K.H."/>
            <person name="Hubbard S.S."/>
            <person name="Banfield J.F."/>
        </authorList>
    </citation>
    <scope>NUCLEOTIDE SEQUENCE [LARGE SCALE GENOMIC DNA]</scope>
</reference>
<accession>A0A1G2RG71</accession>
<dbReference type="Proteomes" id="UP000177287">
    <property type="component" value="Unassembled WGS sequence"/>
</dbReference>